<evidence type="ECO:0000256" key="4">
    <source>
        <dbReference type="ARBA" id="ARBA00022741"/>
    </source>
</evidence>
<dbReference type="InterPro" id="IPR058922">
    <property type="entry name" value="WHD_DRP"/>
</dbReference>
<keyword evidence="3" id="KW-0677">Repeat</keyword>
<evidence type="ECO:0000256" key="2">
    <source>
        <dbReference type="ARBA" id="ARBA00022614"/>
    </source>
</evidence>
<accession>A0ABR0USJ2</accession>
<name>A0ABR0USJ2_REHGL</name>
<dbReference type="InterPro" id="IPR036388">
    <property type="entry name" value="WH-like_DNA-bd_sf"/>
</dbReference>
<dbReference type="PANTHER" id="PTHR15140">
    <property type="entry name" value="TUBULIN-SPECIFIC CHAPERONE E"/>
    <property type="match status" value="1"/>
</dbReference>
<dbReference type="SUPFAM" id="SSF52058">
    <property type="entry name" value="L domain-like"/>
    <property type="match status" value="1"/>
</dbReference>
<dbReference type="Pfam" id="PF23559">
    <property type="entry name" value="WHD_DRP"/>
    <property type="match status" value="1"/>
</dbReference>
<dbReference type="Pfam" id="PF23598">
    <property type="entry name" value="LRR_14"/>
    <property type="match status" value="1"/>
</dbReference>
<organism evidence="9 10">
    <name type="scientific">Rehmannia glutinosa</name>
    <name type="common">Chinese foxglove</name>
    <dbReference type="NCBI Taxonomy" id="99300"/>
    <lineage>
        <taxon>Eukaryota</taxon>
        <taxon>Viridiplantae</taxon>
        <taxon>Streptophyta</taxon>
        <taxon>Embryophyta</taxon>
        <taxon>Tracheophyta</taxon>
        <taxon>Spermatophyta</taxon>
        <taxon>Magnoliopsida</taxon>
        <taxon>eudicotyledons</taxon>
        <taxon>Gunneridae</taxon>
        <taxon>Pentapetalae</taxon>
        <taxon>asterids</taxon>
        <taxon>lamiids</taxon>
        <taxon>Lamiales</taxon>
        <taxon>Orobanchaceae</taxon>
        <taxon>Rehmannieae</taxon>
        <taxon>Rehmannia</taxon>
    </lineage>
</organism>
<keyword evidence="10" id="KW-1185">Reference proteome</keyword>
<gene>
    <name evidence="9" type="ORF">DH2020_041159</name>
</gene>
<dbReference type="InterPro" id="IPR032675">
    <property type="entry name" value="LRR_dom_sf"/>
</dbReference>
<keyword evidence="2" id="KW-0433">Leucine-rich repeat</keyword>
<evidence type="ECO:0000256" key="6">
    <source>
        <dbReference type="ARBA" id="ARBA00022840"/>
    </source>
</evidence>
<evidence type="ECO:0000256" key="3">
    <source>
        <dbReference type="ARBA" id="ARBA00022737"/>
    </source>
</evidence>
<comment type="similarity">
    <text evidence="1">Belongs to the disease resistance NB-LRR family.</text>
</comment>
<dbReference type="PANTHER" id="PTHR15140:SF33">
    <property type="entry name" value="LATE BLIGHT RESISTANCE PROTEIN HOMOLOG R1A-3 ISOFORM X1"/>
    <property type="match status" value="1"/>
</dbReference>
<dbReference type="InterPro" id="IPR055414">
    <property type="entry name" value="LRR_R13L4/SHOC2-like"/>
</dbReference>
<dbReference type="Proteomes" id="UP001318860">
    <property type="component" value="Unassembled WGS sequence"/>
</dbReference>
<keyword evidence="5" id="KW-0611">Plant defense</keyword>
<evidence type="ECO:0000313" key="9">
    <source>
        <dbReference type="EMBL" id="KAK6125095.1"/>
    </source>
</evidence>
<proteinExistence type="inferred from homology"/>
<feature type="domain" description="Disease resistance R13L4/SHOC-2-like LRR" evidence="8">
    <location>
        <begin position="232"/>
        <end position="541"/>
    </location>
</feature>
<dbReference type="Gene3D" id="3.80.10.10">
    <property type="entry name" value="Ribonuclease Inhibitor"/>
    <property type="match status" value="1"/>
</dbReference>
<evidence type="ECO:0000256" key="5">
    <source>
        <dbReference type="ARBA" id="ARBA00022821"/>
    </source>
</evidence>
<sequence>MNFLDEDKSWNLLCKNVFGEESCPLELEEIGKKIANNCKGLPLSIVVIGGVLANSQRTREHWEYIAENLISIVTLDDNERCLKILHMSYNQLSVHVKPCFLYMGSISEDSKIRVSLLVKLWVAEGFLKPISGKSSEMIAEEYLKDLIDRNLILVHKLGSAGNIKFCIVHDLLRDLCIREAQKERFLNVIKLDNISPDTSTHRRICIPPTIKSRDFTSTPVRALQSASLARSLICDSSEVLPPSLNFRLLRVLEAVGRRSNYGDFDFLKAILQLVNSRYLSIGDFLEVPSHYLSSVHLLWNLQTLIIKRGSCTAPSEIWKMPQLRHVKFFQLDLPDPPRYHSDDGQDNPIMRNLQTLLKIKNFKCGEEVVKRIPNIKKLGILYVNHKKLSRSCLNNLCRLRKLESLACLFSILKRPNRSYLLQNLIFPRSLKKLSLQGSRLQWEDMTTMIGSLPLLQVLKLKFWSVIGPKWETVEGQFCSLKFLLIQRCDDLEYWTTDSNTHFPRLEHLVLRYLDKLKEIPPEIGEIPTLQSIDLDFCSESLVNSARKILDEQEDLGNVGLQVRVDSPSTTK</sequence>
<evidence type="ECO:0008006" key="11">
    <source>
        <dbReference type="Google" id="ProtNLM"/>
    </source>
</evidence>
<reference evidence="9 10" key="1">
    <citation type="journal article" date="2021" name="Comput. Struct. Biotechnol. J.">
        <title>De novo genome assembly of the potent medicinal plant Rehmannia glutinosa using nanopore technology.</title>
        <authorList>
            <person name="Ma L."/>
            <person name="Dong C."/>
            <person name="Song C."/>
            <person name="Wang X."/>
            <person name="Zheng X."/>
            <person name="Niu Y."/>
            <person name="Chen S."/>
            <person name="Feng W."/>
        </authorList>
    </citation>
    <scope>NUCLEOTIDE SEQUENCE [LARGE SCALE GENOMIC DNA]</scope>
    <source>
        <strain evidence="9">DH-2019</strain>
    </source>
</reference>
<dbReference type="Gene3D" id="1.10.8.430">
    <property type="entry name" value="Helical domain of apoptotic protease-activating factors"/>
    <property type="match status" value="1"/>
</dbReference>
<evidence type="ECO:0000256" key="1">
    <source>
        <dbReference type="ARBA" id="ARBA00008894"/>
    </source>
</evidence>
<dbReference type="SUPFAM" id="SSF52540">
    <property type="entry name" value="P-loop containing nucleoside triphosphate hydrolases"/>
    <property type="match status" value="1"/>
</dbReference>
<evidence type="ECO:0000259" key="8">
    <source>
        <dbReference type="Pfam" id="PF23598"/>
    </source>
</evidence>
<comment type="caution">
    <text evidence="9">The sequence shown here is derived from an EMBL/GenBank/DDBJ whole genome shotgun (WGS) entry which is preliminary data.</text>
</comment>
<keyword evidence="4" id="KW-0547">Nucleotide-binding</keyword>
<feature type="domain" description="Disease resistance protein winged helix" evidence="7">
    <location>
        <begin position="108"/>
        <end position="176"/>
    </location>
</feature>
<dbReference type="EMBL" id="JABTTQ020002271">
    <property type="protein sequence ID" value="KAK6125095.1"/>
    <property type="molecule type" value="Genomic_DNA"/>
</dbReference>
<dbReference type="Gene3D" id="1.10.10.10">
    <property type="entry name" value="Winged helix-like DNA-binding domain superfamily/Winged helix DNA-binding domain"/>
    <property type="match status" value="1"/>
</dbReference>
<evidence type="ECO:0000259" key="7">
    <source>
        <dbReference type="Pfam" id="PF23559"/>
    </source>
</evidence>
<evidence type="ECO:0000313" key="10">
    <source>
        <dbReference type="Proteomes" id="UP001318860"/>
    </source>
</evidence>
<dbReference type="InterPro" id="IPR042197">
    <property type="entry name" value="Apaf_helical"/>
</dbReference>
<keyword evidence="6" id="KW-0067">ATP-binding</keyword>
<dbReference type="InterPro" id="IPR027417">
    <property type="entry name" value="P-loop_NTPase"/>
</dbReference>
<protein>
    <recommendedName>
        <fullName evidence="11">NB-ARC domain-containing protein</fullName>
    </recommendedName>
</protein>